<organism evidence="2 3">
    <name type="scientific">Methylobacterium brachiatum</name>
    <dbReference type="NCBI Taxonomy" id="269660"/>
    <lineage>
        <taxon>Bacteria</taxon>
        <taxon>Pseudomonadati</taxon>
        <taxon>Pseudomonadota</taxon>
        <taxon>Alphaproteobacteria</taxon>
        <taxon>Hyphomicrobiales</taxon>
        <taxon>Methylobacteriaceae</taxon>
        <taxon>Methylobacterium</taxon>
    </lineage>
</organism>
<accession>A0AAJ1WVK5</accession>
<comment type="caution">
    <text evidence="2">The sequence shown here is derived from an EMBL/GenBank/DDBJ whole genome shotgun (WGS) entry which is preliminary data.</text>
</comment>
<dbReference type="EMBL" id="JAUSWL010000002">
    <property type="protein sequence ID" value="MDQ0542310.1"/>
    <property type="molecule type" value="Genomic_DNA"/>
</dbReference>
<keyword evidence="1" id="KW-0812">Transmembrane</keyword>
<evidence type="ECO:0000313" key="2">
    <source>
        <dbReference type="EMBL" id="MDQ0542310.1"/>
    </source>
</evidence>
<keyword evidence="1" id="KW-1133">Transmembrane helix</keyword>
<proteinExistence type="predicted"/>
<sequence>MPRLGHMIVDGLALVLVGAGLTAIVVGYERNLPEPIVHVAGHASDWADPVTTGSITPAVNEGATLTASFQSGWAAEEFGPSAGAGTRVWIDPPRR</sequence>
<protein>
    <submittedName>
        <fullName evidence="2">Multisubunit Na+/H+ antiporter MnhC subunit</fullName>
    </submittedName>
</protein>
<reference evidence="2" key="1">
    <citation type="submission" date="2023-07" db="EMBL/GenBank/DDBJ databases">
        <title>Genomic Encyclopedia of Type Strains, Phase IV (KMG-IV): sequencing the most valuable type-strain genomes for metagenomic binning, comparative biology and taxonomic classification.</title>
        <authorList>
            <person name="Goeker M."/>
        </authorList>
    </citation>
    <scope>NUCLEOTIDE SEQUENCE</scope>
    <source>
        <strain evidence="2">DSM 19569</strain>
    </source>
</reference>
<feature type="transmembrane region" description="Helical" evidence="1">
    <location>
        <begin position="7"/>
        <end position="28"/>
    </location>
</feature>
<dbReference type="Proteomes" id="UP001223420">
    <property type="component" value="Unassembled WGS sequence"/>
</dbReference>
<evidence type="ECO:0000313" key="3">
    <source>
        <dbReference type="Proteomes" id="UP001223420"/>
    </source>
</evidence>
<name>A0AAJ1WVK5_9HYPH</name>
<gene>
    <name evidence="2" type="ORF">QO001_001228</name>
</gene>
<dbReference type="RefSeq" id="WP_230365693.1">
    <property type="nucleotide sequence ID" value="NZ_JAJALK010000003.1"/>
</dbReference>
<keyword evidence="1" id="KW-0472">Membrane</keyword>
<evidence type="ECO:0000256" key="1">
    <source>
        <dbReference type="SAM" id="Phobius"/>
    </source>
</evidence>
<dbReference type="AlphaFoldDB" id="A0AAJ1WVK5"/>